<comment type="caution">
    <text evidence="1">The sequence shown here is derived from an EMBL/GenBank/DDBJ whole genome shotgun (WGS) entry which is preliminary data.</text>
</comment>
<dbReference type="Gramene" id="Manes.01G226900.1.v8.1">
    <property type="protein sequence ID" value="Manes.01G226900.1.v8.1.CDS.1"/>
    <property type="gene ID" value="Manes.01G226900.v8.1"/>
</dbReference>
<evidence type="ECO:0000313" key="1">
    <source>
        <dbReference type="EMBL" id="OAY61915.1"/>
    </source>
</evidence>
<sequence length="154" mass="17161">MGNFASCFHIPTTAKLMDFHGNLRQLLLPLKAADLMLEEPGHVVSSLHDLRRTRRLSALRAEDEIFAGKIYILVPLSKVHRKISDSEMAILESAEKRSKKKRSGAKILPAVPVTVEVETEMVEALEGLDSGFGSCRLGNYCHWTPVLEPILEEP</sequence>
<name>A0A2C9WN88_MANES</name>
<dbReference type="Pfam" id="PF14009">
    <property type="entry name" value="PADRE"/>
    <property type="match status" value="1"/>
</dbReference>
<dbReference type="InterPro" id="IPR025322">
    <property type="entry name" value="PADRE_dom"/>
</dbReference>
<proteinExistence type="predicted"/>
<accession>A0A2C9WN88</accession>
<dbReference type="Proteomes" id="UP000091857">
    <property type="component" value="Chromosome 1"/>
</dbReference>
<organism evidence="1 2">
    <name type="scientific">Manihot esculenta</name>
    <name type="common">Cassava</name>
    <name type="synonym">Jatropha manihot</name>
    <dbReference type="NCBI Taxonomy" id="3983"/>
    <lineage>
        <taxon>Eukaryota</taxon>
        <taxon>Viridiplantae</taxon>
        <taxon>Streptophyta</taxon>
        <taxon>Embryophyta</taxon>
        <taxon>Tracheophyta</taxon>
        <taxon>Spermatophyta</taxon>
        <taxon>Magnoliopsida</taxon>
        <taxon>eudicotyledons</taxon>
        <taxon>Gunneridae</taxon>
        <taxon>Pentapetalae</taxon>
        <taxon>rosids</taxon>
        <taxon>fabids</taxon>
        <taxon>Malpighiales</taxon>
        <taxon>Euphorbiaceae</taxon>
        <taxon>Crotonoideae</taxon>
        <taxon>Manihoteae</taxon>
        <taxon>Manihot</taxon>
    </lineage>
</organism>
<dbReference type="STRING" id="3983.A0A2C9WN88"/>
<protein>
    <submittedName>
        <fullName evidence="1">Uncharacterized protein</fullName>
    </submittedName>
</protein>
<dbReference type="EMBL" id="CM004387">
    <property type="protein sequence ID" value="OAY61915.1"/>
    <property type="molecule type" value="Genomic_DNA"/>
</dbReference>
<dbReference type="OMA" id="DFMLEEP"/>
<dbReference type="PANTHER" id="PTHR33052">
    <property type="entry name" value="DUF4228 DOMAIN PROTEIN-RELATED"/>
    <property type="match status" value="1"/>
</dbReference>
<reference evidence="2" key="1">
    <citation type="journal article" date="2016" name="Nat. Biotechnol.">
        <title>Sequencing wild and cultivated cassava and related species reveals extensive interspecific hybridization and genetic diversity.</title>
        <authorList>
            <person name="Bredeson J.V."/>
            <person name="Lyons J.B."/>
            <person name="Prochnik S.E."/>
            <person name="Wu G.A."/>
            <person name="Ha C.M."/>
            <person name="Edsinger-Gonzales E."/>
            <person name="Grimwood J."/>
            <person name="Schmutz J."/>
            <person name="Rabbi I.Y."/>
            <person name="Egesi C."/>
            <person name="Nauluvula P."/>
            <person name="Lebot V."/>
            <person name="Ndunguru J."/>
            <person name="Mkamilo G."/>
            <person name="Bart R.S."/>
            <person name="Setter T.L."/>
            <person name="Gleadow R.M."/>
            <person name="Kulakow P."/>
            <person name="Ferguson M.E."/>
            <person name="Rounsley S."/>
            <person name="Rokhsar D.S."/>
        </authorList>
    </citation>
    <scope>NUCLEOTIDE SEQUENCE [LARGE SCALE GENOMIC DNA]</scope>
    <source>
        <strain evidence="2">cv. AM560-2</strain>
    </source>
</reference>
<keyword evidence="2" id="KW-1185">Reference proteome</keyword>
<evidence type="ECO:0000313" key="2">
    <source>
        <dbReference type="Proteomes" id="UP000091857"/>
    </source>
</evidence>
<dbReference type="AlphaFoldDB" id="A0A2C9WN88"/>
<gene>
    <name evidence="1" type="ORF">MANES_01G226900v8</name>
</gene>